<organism evidence="1 2">
    <name type="scientific">Effrenium voratum</name>
    <dbReference type="NCBI Taxonomy" id="2562239"/>
    <lineage>
        <taxon>Eukaryota</taxon>
        <taxon>Sar</taxon>
        <taxon>Alveolata</taxon>
        <taxon>Dinophyceae</taxon>
        <taxon>Suessiales</taxon>
        <taxon>Symbiodiniaceae</taxon>
        <taxon>Effrenium</taxon>
    </lineage>
</organism>
<reference evidence="1" key="1">
    <citation type="submission" date="2023-08" db="EMBL/GenBank/DDBJ databases">
        <authorList>
            <person name="Chen Y."/>
            <person name="Shah S."/>
            <person name="Dougan E. K."/>
            <person name="Thang M."/>
            <person name="Chan C."/>
        </authorList>
    </citation>
    <scope>NUCLEOTIDE SEQUENCE</scope>
</reference>
<dbReference type="InterPro" id="IPR023214">
    <property type="entry name" value="HAD_sf"/>
</dbReference>
<dbReference type="Gene3D" id="3.40.50.1000">
    <property type="entry name" value="HAD superfamily/HAD-like"/>
    <property type="match status" value="1"/>
</dbReference>
<dbReference type="InterPro" id="IPR050869">
    <property type="entry name" value="H3K4_H4K5_MeTrfase"/>
</dbReference>
<dbReference type="GO" id="GO:0005634">
    <property type="term" value="C:nucleus"/>
    <property type="evidence" value="ECO:0007669"/>
    <property type="project" value="TreeGrafter"/>
</dbReference>
<evidence type="ECO:0000313" key="2">
    <source>
        <dbReference type="Proteomes" id="UP001178507"/>
    </source>
</evidence>
<keyword evidence="2" id="KW-1185">Reference proteome</keyword>
<evidence type="ECO:0008006" key="3">
    <source>
        <dbReference type="Google" id="ProtNLM"/>
    </source>
</evidence>
<dbReference type="SUPFAM" id="SSF56784">
    <property type="entry name" value="HAD-like"/>
    <property type="match status" value="1"/>
</dbReference>
<proteinExistence type="predicted"/>
<dbReference type="AlphaFoldDB" id="A0AA36IAI5"/>
<dbReference type="PANTHER" id="PTHR12197">
    <property type="entry name" value="HISTONE-LYSINE N-METHYLTRANSFERASE SMYD"/>
    <property type="match status" value="1"/>
</dbReference>
<gene>
    <name evidence="1" type="ORF">EVOR1521_LOCUS10342</name>
</gene>
<dbReference type="InterPro" id="IPR036412">
    <property type="entry name" value="HAD-like_sf"/>
</dbReference>
<dbReference type="PANTHER" id="PTHR12197:SF251">
    <property type="entry name" value="EG:BACR7C10.4 PROTEIN"/>
    <property type="match status" value="1"/>
</dbReference>
<dbReference type="Proteomes" id="UP001178507">
    <property type="component" value="Unassembled WGS sequence"/>
</dbReference>
<comment type="caution">
    <text evidence="1">The sequence shown here is derived from an EMBL/GenBank/DDBJ whole genome shotgun (WGS) entry which is preliminary data.</text>
</comment>
<dbReference type="InterPro" id="IPR046341">
    <property type="entry name" value="SET_dom_sf"/>
</dbReference>
<dbReference type="SUPFAM" id="SSF82199">
    <property type="entry name" value="SET domain"/>
    <property type="match status" value="1"/>
</dbReference>
<accession>A0AA36IAI5</accession>
<dbReference type="Gene3D" id="2.170.270.10">
    <property type="entry name" value="SET domain"/>
    <property type="match status" value="1"/>
</dbReference>
<evidence type="ECO:0000313" key="1">
    <source>
        <dbReference type="EMBL" id="CAJ1383140.1"/>
    </source>
</evidence>
<name>A0AA36IAI5_9DINO</name>
<protein>
    <recommendedName>
        <fullName evidence="3">SET domain-containing protein</fullName>
    </recommendedName>
</protein>
<dbReference type="EMBL" id="CAUJNA010000990">
    <property type="protein sequence ID" value="CAJ1383140.1"/>
    <property type="molecule type" value="Genomic_DNA"/>
</dbReference>
<sequence>MTVVRPMARVPATPPEEGLLVASSDARAGAQVTAGRALGYGEVLLREEPLLLVPQDAPQFLRAAPEVFQEVAAKLGDATRPAAFAAFLRLPEQQRQALLELGLPQGSGAFEATSKAVGAFLRDFPMYSSALDWPLFARVVAIISERGTRLESGEQAVYQVSDAMAHSCRPNVVLETLPGGVRELRCISYTGIAENEAVTVSYVPEEVLLADTALRRAQIQQLRQGWTCACERCKLGKDAMGQLSEVEKGLSPKMPQEELEKRLKVLRDIDEALPFAMAVKARVRFKVAQACEALLAQAAQQLYALALDENEVVLGQKGLRSADNIRRRLSQLLERLEVLLDPKTDIGEKTAERVNHLIHRGKRIIFITNNSNYTRHGLMQDLEKKHRILLHQTELSHTLSGQKLEVEANGKGKGKGKGRGNAVDNQIVRQHVVTSANTCAWFLKQKGIQRPFVICSTTCLCEELDAFGITNYVATINKDGKPKQEFLEEITSKRVCDLVAKAPDVDAVVIGWDQHFTALKAAVATQYIKWSEENGKTLPVISCSMDRSGMLGTTDENFCKSQNFNCKKIRAMGNGSMTSSVMHCAGLLEAITLASPP</sequence>